<accession>A0A5B7DNV6</accession>
<comment type="caution">
    <text evidence="2">The sequence shown here is derived from an EMBL/GenBank/DDBJ whole genome shotgun (WGS) entry which is preliminary data.</text>
</comment>
<evidence type="ECO:0000313" key="2">
    <source>
        <dbReference type="EMBL" id="MPC23190.1"/>
    </source>
</evidence>
<evidence type="ECO:0000256" key="1">
    <source>
        <dbReference type="SAM" id="MobiDB-lite"/>
    </source>
</evidence>
<feature type="compositionally biased region" description="Acidic residues" evidence="1">
    <location>
        <begin position="92"/>
        <end position="113"/>
    </location>
</feature>
<protein>
    <submittedName>
        <fullName evidence="2">Uncharacterized protein</fullName>
    </submittedName>
</protein>
<dbReference type="AlphaFoldDB" id="A0A5B7DNV6"/>
<feature type="region of interest" description="Disordered" evidence="1">
    <location>
        <begin position="92"/>
        <end position="121"/>
    </location>
</feature>
<sequence length="121" mass="13879">MRCGRECGYPWAVLLGWRDPWRACPASLATPGRLTDPHSCYGTRTEPDSPSTREYFLDESSVYRGDSCVYREIWSSAPACLARHAECLEEEEEEVVVEEEEEEVVEEVQEEMQGEEKQSRA</sequence>
<keyword evidence="3" id="KW-1185">Reference proteome</keyword>
<reference evidence="2 3" key="1">
    <citation type="submission" date="2019-05" db="EMBL/GenBank/DDBJ databases">
        <title>Another draft genome of Portunus trituberculatus and its Hox gene families provides insights of decapod evolution.</title>
        <authorList>
            <person name="Jeong J.-H."/>
            <person name="Song I."/>
            <person name="Kim S."/>
            <person name="Choi T."/>
            <person name="Kim D."/>
            <person name="Ryu S."/>
            <person name="Kim W."/>
        </authorList>
    </citation>
    <scope>NUCLEOTIDE SEQUENCE [LARGE SCALE GENOMIC DNA]</scope>
    <source>
        <tissue evidence="2">Muscle</tissue>
    </source>
</reference>
<dbReference type="Proteomes" id="UP000324222">
    <property type="component" value="Unassembled WGS sequence"/>
</dbReference>
<dbReference type="EMBL" id="VSRR010001177">
    <property type="protein sequence ID" value="MPC23190.1"/>
    <property type="molecule type" value="Genomic_DNA"/>
</dbReference>
<organism evidence="2 3">
    <name type="scientific">Portunus trituberculatus</name>
    <name type="common">Swimming crab</name>
    <name type="synonym">Neptunus trituberculatus</name>
    <dbReference type="NCBI Taxonomy" id="210409"/>
    <lineage>
        <taxon>Eukaryota</taxon>
        <taxon>Metazoa</taxon>
        <taxon>Ecdysozoa</taxon>
        <taxon>Arthropoda</taxon>
        <taxon>Crustacea</taxon>
        <taxon>Multicrustacea</taxon>
        <taxon>Malacostraca</taxon>
        <taxon>Eumalacostraca</taxon>
        <taxon>Eucarida</taxon>
        <taxon>Decapoda</taxon>
        <taxon>Pleocyemata</taxon>
        <taxon>Brachyura</taxon>
        <taxon>Eubrachyura</taxon>
        <taxon>Portunoidea</taxon>
        <taxon>Portunidae</taxon>
        <taxon>Portuninae</taxon>
        <taxon>Portunus</taxon>
    </lineage>
</organism>
<evidence type="ECO:0000313" key="3">
    <source>
        <dbReference type="Proteomes" id="UP000324222"/>
    </source>
</evidence>
<name>A0A5B7DNV6_PORTR</name>
<gene>
    <name evidence="2" type="ORF">E2C01_016229</name>
</gene>
<proteinExistence type="predicted"/>